<protein>
    <submittedName>
        <fullName evidence="1">Uncharacterized protein</fullName>
    </submittedName>
</protein>
<gene>
    <name evidence="1" type="ORF">BV133_1423</name>
</gene>
<proteinExistence type="predicted"/>
<evidence type="ECO:0000313" key="1">
    <source>
        <dbReference type="EMBL" id="BAR99016.1"/>
    </source>
</evidence>
<dbReference type="EMBL" id="AP014854">
    <property type="protein sequence ID" value="BAR99016.1"/>
    <property type="molecule type" value="Genomic_DNA"/>
</dbReference>
<reference evidence="1" key="1">
    <citation type="journal article" date="2015" name="Genome Announc.">
        <title>Complete Genome Sequence of the Bacteriochlorophyll b-Producing Photosynthetic Bacterium Blastochloris viridis.</title>
        <authorList>
            <person name="Tsukatani Y."/>
            <person name="Hirose Y."/>
            <person name="Harada J."/>
            <person name="Misawa N."/>
            <person name="Mori K."/>
            <person name="Inoue K."/>
            <person name="Tamiaki H."/>
        </authorList>
    </citation>
    <scope>NUCLEOTIDE SEQUENCE [LARGE SCALE GENOMIC DNA]</scope>
    <source>
        <strain evidence="1">DSM 133</strain>
    </source>
</reference>
<accession>A0A182D0H9</accession>
<name>A0A182D0H9_BLAVI</name>
<organism evidence="1">
    <name type="scientific">Blastochloris viridis</name>
    <name type="common">Rhodopseudomonas viridis</name>
    <dbReference type="NCBI Taxonomy" id="1079"/>
    <lineage>
        <taxon>Bacteria</taxon>
        <taxon>Pseudomonadati</taxon>
        <taxon>Pseudomonadota</taxon>
        <taxon>Alphaproteobacteria</taxon>
        <taxon>Hyphomicrobiales</taxon>
        <taxon>Blastochloridaceae</taxon>
        <taxon>Blastochloris</taxon>
    </lineage>
</organism>
<sequence length="43" mass="4758">MARRQGAVHPSQRRPQLPTAACRNDIVATTVVMALVERRILSS</sequence>
<dbReference type="AlphaFoldDB" id="A0A182D0H9"/>